<dbReference type="InterPro" id="IPR029063">
    <property type="entry name" value="SAM-dependent_MTases_sf"/>
</dbReference>
<dbReference type="CDD" id="cd02440">
    <property type="entry name" value="AdoMet_MTases"/>
    <property type="match status" value="1"/>
</dbReference>
<proteinExistence type="predicted"/>
<keyword evidence="3" id="KW-1185">Reference proteome</keyword>
<dbReference type="Pfam" id="PF13649">
    <property type="entry name" value="Methyltransf_25"/>
    <property type="match status" value="1"/>
</dbReference>
<accession>K9U7G3</accession>
<dbReference type="AlphaFoldDB" id="K9U7G3"/>
<dbReference type="GO" id="GO:0032259">
    <property type="term" value="P:methylation"/>
    <property type="evidence" value="ECO:0007669"/>
    <property type="project" value="UniProtKB-KW"/>
</dbReference>
<dbReference type="EMBL" id="CP003597">
    <property type="protein sequence ID" value="AFY90361.1"/>
    <property type="molecule type" value="Genomic_DNA"/>
</dbReference>
<dbReference type="PANTHER" id="PTHR43464">
    <property type="entry name" value="METHYLTRANSFERASE"/>
    <property type="match status" value="1"/>
</dbReference>
<dbReference type="RefSeq" id="WP_015156899.1">
    <property type="nucleotide sequence ID" value="NC_019695.1"/>
</dbReference>
<keyword evidence="2" id="KW-0808">Transferase</keyword>
<dbReference type="eggNOG" id="COG2227">
    <property type="taxonomic scope" value="Bacteria"/>
</dbReference>
<evidence type="ECO:0000313" key="3">
    <source>
        <dbReference type="Proteomes" id="UP000010384"/>
    </source>
</evidence>
<dbReference type="OrthoDB" id="9810615at2"/>
<dbReference type="InterPro" id="IPR041698">
    <property type="entry name" value="Methyltransf_25"/>
</dbReference>
<dbReference type="HOGENOM" id="CLU_061789_0_0_3"/>
<evidence type="ECO:0000259" key="1">
    <source>
        <dbReference type="Pfam" id="PF13649"/>
    </source>
</evidence>
<dbReference type="KEGG" id="cthe:Chro_4984"/>
<dbReference type="SUPFAM" id="SSF53335">
    <property type="entry name" value="S-adenosyl-L-methionine-dependent methyltransferases"/>
    <property type="match status" value="1"/>
</dbReference>
<name>K9U7G3_CHRTP</name>
<sequence length="278" mass="31254">MSDRDRIYERVARHYNDTGFEFESARLSQHFPIEFAITSRYLNRWISDNATVADIGVGVGHYAELLASRGCCIYLVDISQRLLDATYTRLKAIGLHERILGMHCTSATQLDCLNVEFDAVLLLGPLYHLCSIEERQQPVKAAAKILKPEGLLFAAGINRLTYFRELFRTAPELVLTRKDFHQQLLQDGNIDPTHAPPLGYGHLTTSEEFHQLFKSDFQTVTLTGVESFASPWQNSFNNLAPAAAEAWLDLIETTGTTAEGLGMTDHFLYVGRKKAENS</sequence>
<evidence type="ECO:0000313" key="2">
    <source>
        <dbReference type="EMBL" id="AFY90361.1"/>
    </source>
</evidence>
<protein>
    <submittedName>
        <fullName evidence="2">Methyltransferase type 11</fullName>
    </submittedName>
</protein>
<reference evidence="2 3" key="1">
    <citation type="submission" date="2012-06" db="EMBL/GenBank/DDBJ databases">
        <title>Finished chromosome of genome of Chroococcidiopsis thermalis PCC 7203.</title>
        <authorList>
            <consortium name="US DOE Joint Genome Institute"/>
            <person name="Gugger M."/>
            <person name="Coursin T."/>
            <person name="Rippka R."/>
            <person name="Tandeau De Marsac N."/>
            <person name="Huntemann M."/>
            <person name="Wei C.-L."/>
            <person name="Han J."/>
            <person name="Detter J.C."/>
            <person name="Han C."/>
            <person name="Tapia R."/>
            <person name="Davenport K."/>
            <person name="Daligault H."/>
            <person name="Erkkila T."/>
            <person name="Gu W."/>
            <person name="Munk A.C.C."/>
            <person name="Teshima H."/>
            <person name="Xu Y."/>
            <person name="Chain P."/>
            <person name="Chen A."/>
            <person name="Krypides N."/>
            <person name="Mavromatis K."/>
            <person name="Markowitz V."/>
            <person name="Szeto E."/>
            <person name="Ivanova N."/>
            <person name="Mikhailova N."/>
            <person name="Ovchinnikova G."/>
            <person name="Pagani I."/>
            <person name="Pati A."/>
            <person name="Goodwin L."/>
            <person name="Peters L."/>
            <person name="Pitluck S."/>
            <person name="Woyke T."/>
            <person name="Kerfeld C."/>
        </authorList>
    </citation>
    <scope>NUCLEOTIDE SEQUENCE [LARGE SCALE GENOMIC DNA]</scope>
    <source>
        <strain evidence="2 3">PCC 7203</strain>
    </source>
</reference>
<dbReference type="GO" id="GO:0008168">
    <property type="term" value="F:methyltransferase activity"/>
    <property type="evidence" value="ECO:0007669"/>
    <property type="project" value="UniProtKB-KW"/>
</dbReference>
<feature type="domain" description="Methyltransferase" evidence="1">
    <location>
        <begin position="52"/>
        <end position="150"/>
    </location>
</feature>
<gene>
    <name evidence="2" type="ORF">Chro_4984</name>
</gene>
<dbReference type="Gene3D" id="3.40.50.150">
    <property type="entry name" value="Vaccinia Virus protein VP39"/>
    <property type="match status" value="1"/>
</dbReference>
<organism evidence="2 3">
    <name type="scientific">Chroococcidiopsis thermalis (strain PCC 7203)</name>
    <dbReference type="NCBI Taxonomy" id="251229"/>
    <lineage>
        <taxon>Bacteria</taxon>
        <taxon>Bacillati</taxon>
        <taxon>Cyanobacteriota</taxon>
        <taxon>Cyanophyceae</taxon>
        <taxon>Chroococcidiopsidales</taxon>
        <taxon>Chroococcidiopsidaceae</taxon>
        <taxon>Chroococcidiopsis</taxon>
    </lineage>
</organism>
<dbReference type="STRING" id="251229.Chro_4984"/>
<dbReference type="InParanoid" id="K9U7G3"/>
<keyword evidence="2" id="KW-0489">Methyltransferase</keyword>
<dbReference type="Proteomes" id="UP000010384">
    <property type="component" value="Chromosome"/>
</dbReference>